<keyword evidence="1" id="KW-0547">Nucleotide-binding</keyword>
<evidence type="ECO:0000256" key="1">
    <source>
        <dbReference type="ARBA" id="ARBA00022741"/>
    </source>
</evidence>
<evidence type="ECO:0008006" key="5">
    <source>
        <dbReference type="Google" id="ProtNLM"/>
    </source>
</evidence>
<keyword evidence="4" id="KW-1185">Reference proteome</keyword>
<dbReference type="Pfam" id="PF10609">
    <property type="entry name" value="ParA"/>
    <property type="match status" value="1"/>
</dbReference>
<dbReference type="InParanoid" id="A0A0C3D524"/>
<dbReference type="Gene3D" id="3.40.50.300">
    <property type="entry name" value="P-loop containing nucleotide triphosphate hydrolases"/>
    <property type="match status" value="1"/>
</dbReference>
<evidence type="ECO:0000256" key="2">
    <source>
        <dbReference type="ARBA" id="ARBA00022840"/>
    </source>
</evidence>
<organism evidence="3 4">
    <name type="scientific">Scleroderma citrinum Foug A</name>
    <dbReference type="NCBI Taxonomy" id="1036808"/>
    <lineage>
        <taxon>Eukaryota</taxon>
        <taxon>Fungi</taxon>
        <taxon>Dikarya</taxon>
        <taxon>Basidiomycota</taxon>
        <taxon>Agaricomycotina</taxon>
        <taxon>Agaricomycetes</taxon>
        <taxon>Agaricomycetidae</taxon>
        <taxon>Boletales</taxon>
        <taxon>Sclerodermatineae</taxon>
        <taxon>Sclerodermataceae</taxon>
        <taxon>Scleroderma</taxon>
    </lineage>
</organism>
<dbReference type="EMBL" id="KN822279">
    <property type="protein sequence ID" value="KIM51176.1"/>
    <property type="molecule type" value="Genomic_DNA"/>
</dbReference>
<name>A0A0C3D524_9AGAM</name>
<accession>A0A0C3D524</accession>
<dbReference type="GO" id="GO:0032981">
    <property type="term" value="P:mitochondrial respiratory chain complex I assembly"/>
    <property type="evidence" value="ECO:0007669"/>
    <property type="project" value="TreeGrafter"/>
</dbReference>
<dbReference type="GO" id="GO:0051539">
    <property type="term" value="F:4 iron, 4 sulfur cluster binding"/>
    <property type="evidence" value="ECO:0007669"/>
    <property type="project" value="TreeGrafter"/>
</dbReference>
<keyword evidence="2" id="KW-0067">ATP-binding</keyword>
<gene>
    <name evidence="3" type="ORF">SCLCIDRAFT_1224781</name>
</gene>
<dbReference type="PANTHER" id="PTHR42961">
    <property type="entry name" value="IRON-SULFUR PROTEIN NUBPL"/>
    <property type="match status" value="1"/>
</dbReference>
<dbReference type="InterPro" id="IPR027417">
    <property type="entry name" value="P-loop_NTPase"/>
</dbReference>
<proteinExistence type="predicted"/>
<protein>
    <recommendedName>
        <fullName evidence="5">CobQ/CobB/MinD/ParA nucleotide binding domain-containing protein</fullName>
    </recommendedName>
</protein>
<reference evidence="4" key="2">
    <citation type="submission" date="2015-01" db="EMBL/GenBank/DDBJ databases">
        <title>Evolutionary Origins and Diversification of the Mycorrhizal Mutualists.</title>
        <authorList>
            <consortium name="DOE Joint Genome Institute"/>
            <consortium name="Mycorrhizal Genomics Consortium"/>
            <person name="Kohler A."/>
            <person name="Kuo A."/>
            <person name="Nagy L.G."/>
            <person name="Floudas D."/>
            <person name="Copeland A."/>
            <person name="Barry K.W."/>
            <person name="Cichocki N."/>
            <person name="Veneault-Fourrey C."/>
            <person name="LaButti K."/>
            <person name="Lindquist E.A."/>
            <person name="Lipzen A."/>
            <person name="Lundell T."/>
            <person name="Morin E."/>
            <person name="Murat C."/>
            <person name="Riley R."/>
            <person name="Ohm R."/>
            <person name="Sun H."/>
            <person name="Tunlid A."/>
            <person name="Henrissat B."/>
            <person name="Grigoriev I.V."/>
            <person name="Hibbett D.S."/>
            <person name="Martin F."/>
        </authorList>
    </citation>
    <scope>NUCLEOTIDE SEQUENCE [LARGE SCALE GENOMIC DNA]</scope>
    <source>
        <strain evidence="4">Foug A</strain>
    </source>
</reference>
<dbReference type="InterPro" id="IPR044304">
    <property type="entry name" value="NUBPL-like"/>
</dbReference>
<dbReference type="GO" id="GO:0005524">
    <property type="term" value="F:ATP binding"/>
    <property type="evidence" value="ECO:0007669"/>
    <property type="project" value="UniProtKB-KW"/>
</dbReference>
<dbReference type="GO" id="GO:0016226">
    <property type="term" value="P:iron-sulfur cluster assembly"/>
    <property type="evidence" value="ECO:0007669"/>
    <property type="project" value="InterPro"/>
</dbReference>
<dbReference type="SUPFAM" id="SSF52540">
    <property type="entry name" value="P-loop containing nucleoside triphosphate hydrolases"/>
    <property type="match status" value="1"/>
</dbReference>
<evidence type="ECO:0000313" key="3">
    <source>
        <dbReference type="EMBL" id="KIM51176.1"/>
    </source>
</evidence>
<dbReference type="HOGENOM" id="CLU_024839_6_1_1"/>
<dbReference type="PANTHER" id="PTHR42961:SF2">
    <property type="entry name" value="IRON-SULFUR PROTEIN NUBPL"/>
    <property type="match status" value="1"/>
</dbReference>
<evidence type="ECO:0000313" key="4">
    <source>
        <dbReference type="Proteomes" id="UP000053989"/>
    </source>
</evidence>
<dbReference type="AlphaFoldDB" id="A0A0C3D524"/>
<dbReference type="STRING" id="1036808.A0A0C3D524"/>
<dbReference type="GO" id="GO:0005739">
    <property type="term" value="C:mitochondrion"/>
    <property type="evidence" value="ECO:0007669"/>
    <property type="project" value="TreeGrafter"/>
</dbReference>
<dbReference type="Proteomes" id="UP000053989">
    <property type="component" value="Unassembled WGS sequence"/>
</dbReference>
<dbReference type="OrthoDB" id="1741334at2759"/>
<dbReference type="InterPro" id="IPR033756">
    <property type="entry name" value="YlxH/NBP35"/>
</dbReference>
<sequence>MACRPCPWAISCPSLDQAVQQLLFDVDWRDGGEGPRLDVLIVDMPLGTGDVQLTLGQLVAVDGAVIVSTLQDVALTDVRRGISMFRKVSVPITGTILNQSYFVCPSCVTPHYLFGSLAAFRSLAASLDVPVLGELPLVKGVSVGGDNGVPYVLTSRKEQGEGDSAGGAVWRNVMQEIAGTIASTDNLQVTGKTDSSHATVLKCDK</sequence>
<reference evidence="3 4" key="1">
    <citation type="submission" date="2014-04" db="EMBL/GenBank/DDBJ databases">
        <authorList>
            <consortium name="DOE Joint Genome Institute"/>
            <person name="Kuo A."/>
            <person name="Kohler A."/>
            <person name="Nagy L.G."/>
            <person name="Floudas D."/>
            <person name="Copeland A."/>
            <person name="Barry K.W."/>
            <person name="Cichocki N."/>
            <person name="Veneault-Fourrey C."/>
            <person name="LaButti K."/>
            <person name="Lindquist E.A."/>
            <person name="Lipzen A."/>
            <person name="Lundell T."/>
            <person name="Morin E."/>
            <person name="Murat C."/>
            <person name="Sun H."/>
            <person name="Tunlid A."/>
            <person name="Henrissat B."/>
            <person name="Grigoriev I.V."/>
            <person name="Hibbett D.S."/>
            <person name="Martin F."/>
            <person name="Nordberg H.P."/>
            <person name="Cantor M.N."/>
            <person name="Hua S.X."/>
        </authorList>
    </citation>
    <scope>NUCLEOTIDE SEQUENCE [LARGE SCALE GENOMIC DNA]</scope>
    <source>
        <strain evidence="3 4">Foug A</strain>
    </source>
</reference>